<protein>
    <recommendedName>
        <fullName evidence="2">Sacsin/Nov domain-containing protein</fullName>
    </recommendedName>
</protein>
<dbReference type="SUPFAM" id="SSF55874">
    <property type="entry name" value="ATPase domain of HSP90 chaperone/DNA topoisomerase II/histidine kinase"/>
    <property type="match status" value="1"/>
</dbReference>
<accession>A0A270R4A6</accession>
<dbReference type="Gene3D" id="3.30.565.10">
    <property type="entry name" value="Histidine kinase-like ATPase, C-terminal domain"/>
    <property type="match status" value="1"/>
</dbReference>
<dbReference type="InterPro" id="IPR036890">
    <property type="entry name" value="HATPase_C_sf"/>
</dbReference>
<dbReference type="PANTHER" id="PTHR32387">
    <property type="entry name" value="WU:FJ29H11"/>
    <property type="match status" value="1"/>
</dbReference>
<dbReference type="NCBIfam" id="NF047352">
    <property type="entry name" value="P_loop_sacsin"/>
    <property type="match status" value="1"/>
</dbReference>
<reference evidence="3" key="1">
    <citation type="submission" date="2018-04" db="EMBL/GenBank/DDBJ databases">
        <title>WGS assembly of Panicum hallii.</title>
        <authorList>
            <person name="Lovell J."/>
            <person name="Jenkins J."/>
            <person name="Lowry D."/>
            <person name="Mamidi S."/>
            <person name="Sreedasyam A."/>
            <person name="Weng X."/>
            <person name="Barry K."/>
            <person name="Bonette J."/>
            <person name="Campitelli B."/>
            <person name="Daum C."/>
            <person name="Gordon S."/>
            <person name="Gould B."/>
            <person name="Lipzen A."/>
            <person name="Macqueen A."/>
            <person name="Palacio-Mejia J."/>
            <person name="Plott C."/>
            <person name="Shakirov E."/>
            <person name="Shu S."/>
            <person name="Yoshinaga Y."/>
            <person name="Zane M."/>
            <person name="Rokhsar D."/>
            <person name="Grimwood J."/>
            <person name="Schmutz J."/>
            <person name="Juenger T."/>
        </authorList>
    </citation>
    <scope>NUCLEOTIDE SEQUENCE [LARGE SCALE GENOMIC DNA]</scope>
    <source>
        <strain evidence="3">FIL2</strain>
    </source>
</reference>
<gene>
    <name evidence="3" type="ORF">PAHAL_8G185600</name>
</gene>
<evidence type="ECO:0000256" key="1">
    <source>
        <dbReference type="ARBA" id="ARBA00011738"/>
    </source>
</evidence>
<dbReference type="PANTHER" id="PTHR32387:SF3">
    <property type="entry name" value="ATP_DNA BINDING PROTEIN"/>
    <property type="match status" value="1"/>
</dbReference>
<feature type="domain" description="Sacsin/Nov" evidence="2">
    <location>
        <begin position="53"/>
        <end position="155"/>
    </location>
</feature>
<dbReference type="Gramene" id="PVH34281">
    <property type="protein sequence ID" value="PVH34281"/>
    <property type="gene ID" value="PAHAL_8G185600"/>
</dbReference>
<dbReference type="InterPro" id="IPR052957">
    <property type="entry name" value="Auxin_embryo_med"/>
</dbReference>
<name>A0A270R4A6_9POAL</name>
<dbReference type="EMBL" id="CM008053">
    <property type="protein sequence ID" value="PVH34281.1"/>
    <property type="molecule type" value="Genomic_DNA"/>
</dbReference>
<organism evidence="3">
    <name type="scientific">Panicum hallii</name>
    <dbReference type="NCBI Taxonomy" id="206008"/>
    <lineage>
        <taxon>Eukaryota</taxon>
        <taxon>Viridiplantae</taxon>
        <taxon>Streptophyta</taxon>
        <taxon>Embryophyta</taxon>
        <taxon>Tracheophyta</taxon>
        <taxon>Spermatophyta</taxon>
        <taxon>Magnoliopsida</taxon>
        <taxon>Liliopsida</taxon>
        <taxon>Poales</taxon>
        <taxon>Poaceae</taxon>
        <taxon>PACMAD clade</taxon>
        <taxon>Panicoideae</taxon>
        <taxon>Panicodae</taxon>
        <taxon>Paniceae</taxon>
        <taxon>Panicinae</taxon>
        <taxon>Panicum</taxon>
        <taxon>Panicum sect. Panicum</taxon>
    </lineage>
</organism>
<dbReference type="Proteomes" id="UP000243499">
    <property type="component" value="Chromosome 8"/>
</dbReference>
<proteinExistence type="predicted"/>
<comment type="subunit">
    <text evidence="1">Homodimer.</text>
</comment>
<dbReference type="Pfam" id="PF25794">
    <property type="entry name" value="SACS"/>
    <property type="match status" value="1"/>
</dbReference>
<evidence type="ECO:0000259" key="2">
    <source>
        <dbReference type="Pfam" id="PF25794"/>
    </source>
</evidence>
<evidence type="ECO:0000313" key="3">
    <source>
        <dbReference type="EMBL" id="PVH34281.1"/>
    </source>
</evidence>
<sequence length="1738" mass="196716">MSSSPAPAPAPSPSPREHVERIRRERYFIGRGEQNPLAEDMHQAVNYLSQELYSKDVHFLMELVQNAEDNEYPSGVAPSLEFLITSKDLTGLGACSTLLIFNNERGFSSTNIDSICRVGKSTKKGNRHQGYIGEKGIGFKSVFLISSEPHIFSNGYQIKFNEKPCAECNIGYIVPEWVESTPSLSDIEAIYGCSKILPSTTIILPLKNEKIDVVKKQLSSMHPEMLLFLTKIRKLSVREDNSDPKSSTVSEISISSERNYQARKNMHADSYTLHLSAEESGKGEEECGYYMWRQKFPVTPENRVDKRAEIDEWVITLAFPHGQRLSRGKQLSPGVYAFLPTEMVTNFPFIIQADFLLASSREAILFDSPWNKGILECVPSAFMNAFVTLVKSGADAPAMSLPSMFNFLPVNSALIPLLEPVRSGIKNKVLAEDIVPCESYASQKIFCKPSEVARLKPAFWTILGKAREYGMDLKNLSTHGTYILSSHFDKSTYNSVLEFLGVKSVSTEWYAKCIEGSNLVKEAHEQLYLEIIYFVANNWQNCFSGTNMMSIPLLRYVDRNGVLLFWSISRATQGNDRLCIASDRTYRSWLISWNQEFPSANRFFLHPNTQIALEAFSQKTIVENWLQNHARVDFVSVDSYGLTVVRSLGNDWRPLIAFAHFLYHSLKMKHKESDSLKMKHIESDYLSELCGVMPVIDSYGNVVKERNSIIVPAKGSKWVCLLGTNPWRNDGYIELSADYKSAGNFAGNYTSEEQLLEFLKTHLHASDVPFINPPDASFPTVSSPLTVYNAFLLLEWIRNIKSNAVKLPDRFLACIKEGSWLKTSVGYKPPNESFLSSDNWGNLLQSASSFVDIPMIDQQFYRNKLHMYKQELKAIGVRFKFQEASAYIGSCLMSMAAINALTRENVYSLLRLIRFLQEKVLSPSELINSVKGGCWMKSTLGYRRPSDCIIDDDPDWKVASCISNQPFLDVQFYGEAIHAYKPELELLGVIVGFKQNYQLVIDNFKFNSAAITSEATVLILKCIRYVGSCEDFIRKLKDLKWVKTNVGFCAPNVSFLVDPEWECLVNIFKGVPIIDLRFYGSVISSYKEELKKTGLITRFEEVSKAIAQVFKNMVSKTSVTKANVLALLKSYRQLRTHSPLPVELFNCMRSEKWLHTSLGFKSPSDAILFDHEWEYLSPVALLPFIDDGDSCHGLGKDIYGYKDELRKLGVTVEVKFGARFVIAGLSIPDDPSIMSKATILSLLECIKNYFASETAPPKGFQDKICKEWLKTSMGYKCPDECILFDAGQSSVCMEDGPFIDEAFYGSEIASFKDALAKIGVIVDVNCGQDLIAQHLRSHKDRTTQDLIAQHLRSHKDRTTISRIYMYLMKHNWKPDNNTGDWIWIPSETEGGEWVSSRSCVLYDKNNLFSLQLHILDKYYDRKLLDFFSITFDVRRGPCSEDYCKLWATWENSVHMLAMSDCFTFWKFIATNWTKKTEELLSGCVKVPVCTNGKIILQNKENVFVPDDLLLADLFNKLPHQSLFIWYPSSTLPSMSRARLNRIYSSIGVQRISKAVTKNDCLTLESGRFRTVDSSKVIKVGLLQIIIAYLADPALDIPAEERQGMVSCLLNVTVQETDEPITVGYSVSLSSGEVAEVKDCRMIRWERENSKLYMQSSHGESSYEEKIKFATYFADEISKGVLFEMADHIPSLAELIKFGSLLDFQNAAVGFLLMSKNLQLFPEDEDFLKSSMLGGSKNQ</sequence>
<dbReference type="InterPro" id="IPR058210">
    <property type="entry name" value="SACS/Nov_dom"/>
</dbReference>